<evidence type="ECO:0000256" key="5">
    <source>
        <dbReference type="ARBA" id="ARBA00023295"/>
    </source>
</evidence>
<dbReference type="InterPro" id="IPR011100">
    <property type="entry name" value="Glyco_hydro_67_cat"/>
</dbReference>
<keyword evidence="2 7" id="KW-0858">Xylan degradation</keyword>
<dbReference type="GO" id="GO:0016787">
    <property type="term" value="F:hydrolase activity"/>
    <property type="evidence" value="ECO:0007669"/>
    <property type="project" value="UniProtKB-KW"/>
</dbReference>
<dbReference type="InterPro" id="IPR011099">
    <property type="entry name" value="Glyco_hydro_67_C"/>
</dbReference>
<protein>
    <recommendedName>
        <fullName evidence="8">Xylan alpha-1,2-glucuronidase</fullName>
        <ecNumber evidence="8">3.2.1.131</ecNumber>
    </recommendedName>
</protein>
<dbReference type="EMBL" id="JAQQKW010000011">
    <property type="protein sequence ID" value="MDC7695778.1"/>
    <property type="molecule type" value="Genomic_DNA"/>
</dbReference>
<feature type="domain" description="Glycosyl hydrolase family 67 C-terminal" evidence="11">
    <location>
        <begin position="451"/>
        <end position="674"/>
    </location>
</feature>
<keyword evidence="5 7" id="KW-0326">Glycosidase</keyword>
<dbReference type="SUPFAM" id="SSF51445">
    <property type="entry name" value="(Trans)glycosidases"/>
    <property type="match status" value="1"/>
</dbReference>
<evidence type="ECO:0000259" key="12">
    <source>
        <dbReference type="Pfam" id="PF07488"/>
    </source>
</evidence>
<evidence type="ECO:0000256" key="4">
    <source>
        <dbReference type="ARBA" id="ARBA00023277"/>
    </source>
</evidence>
<evidence type="ECO:0000259" key="11">
    <source>
        <dbReference type="Pfam" id="PF07477"/>
    </source>
</evidence>
<evidence type="ECO:0000259" key="10">
    <source>
        <dbReference type="Pfam" id="PF03648"/>
    </source>
</evidence>
<dbReference type="PIRSF" id="PIRSF029900">
    <property type="entry name" value="Alpha-glucuronds"/>
    <property type="match status" value="1"/>
</dbReference>
<dbReference type="InterPro" id="IPR011395">
    <property type="entry name" value="Glyco_hydro_67_aGlcAse"/>
</dbReference>
<dbReference type="SUPFAM" id="SSF55545">
    <property type="entry name" value="beta-N-acetylhexosaminidase-like domain"/>
    <property type="match status" value="1"/>
</dbReference>
<dbReference type="EC" id="3.2.1.131" evidence="8"/>
<dbReference type="Gene3D" id="3.90.1330.10">
    <property type="entry name" value="Alpha-glucuronidase, C-terminal domain"/>
    <property type="match status" value="1"/>
</dbReference>
<feature type="domain" description="Glycosyl hydrolase family 67 catalytic" evidence="12">
    <location>
        <begin position="140"/>
        <end position="449"/>
    </location>
</feature>
<dbReference type="PANTHER" id="PTHR39207:SF1">
    <property type="entry name" value="ALPHA-GLUCURONIDASE A"/>
    <property type="match status" value="1"/>
</dbReference>
<feature type="domain" description="Alpha glucuronidase N-terminal" evidence="10">
    <location>
        <begin position="27"/>
        <end position="131"/>
    </location>
</feature>
<dbReference type="Pfam" id="PF07477">
    <property type="entry name" value="Glyco_hydro_67C"/>
    <property type="match status" value="1"/>
</dbReference>
<dbReference type="Gene3D" id="3.30.379.10">
    <property type="entry name" value="Chitobiase/beta-hexosaminidase domain 2-like"/>
    <property type="match status" value="1"/>
</dbReference>
<proteinExistence type="inferred from homology"/>
<evidence type="ECO:0000256" key="2">
    <source>
        <dbReference type="ARBA" id="ARBA00022651"/>
    </source>
</evidence>
<gene>
    <name evidence="13" type="ORF">PQU94_15985</name>
</gene>
<organism evidence="13 14">
    <name type="scientific">Asticcacaulis currens</name>
    <dbReference type="NCBI Taxonomy" id="2984210"/>
    <lineage>
        <taxon>Bacteria</taxon>
        <taxon>Pseudomonadati</taxon>
        <taxon>Pseudomonadota</taxon>
        <taxon>Alphaproteobacteria</taxon>
        <taxon>Caulobacterales</taxon>
        <taxon>Caulobacteraceae</taxon>
        <taxon>Asticcacaulis</taxon>
    </lineage>
</organism>
<sequence>MRRLIHALCALVCLLAAPAFAEDGYDLWLRYKPVASAHTLPRAIVAQGTPSPTVSAAVAELQRGLSGLSGHTVSVARNVSAPSVVLTRNATPDAALGREGYAIRNGRQNGQPIVRIRANSDIGLLYGAFAYLRHVQTGATADTTDVPKVKLRLLNHWDNLDGTVERGYAGASLWDWWRLPDLKDPRYTDYARANASIGINGTVLNNVNAKAASLTAPYLDKAAVLADTFRPYGIRVYLSARFSAPIELGGLKTADPLDPAVRAWWKAKADEIYAKIPDFGGFLVKANSEGQPGPQDYGRTHEDGANMLAEALGDRGVVMWRAFVYKAEVADDRHKQAYSEFKPHDGKFAPTVLVQVKNGAIDFQPREPFHPLFGAMPKTPLMVEFQITKEYLGFATHLAYLGQYYEETLRADTFQNGQKGWSVARVVEGEHHALSGMAGVANIGTDRNWSGSHFDQANWYAFGRLAWNPQGSARDIATEWAKMTFTPDPRFVTPVVALMMRSRETVADYMTPLGLHHLMDTGHHYGPGPWVDNLGRPDWNPVYYHKADANGIGFDRTKTGSDALSQYDPQAQKAWADPKTMDERYLLWFHHLSWDYRTRSGRPLWDELVLTYDKGAKDAAAMQQTWAAMKPYVDAERFEAIASTLRIQAREAKWWRDASIAYFQSKSGRPLPAGVAAPAKSLDYYKSLSFPYAPGHH</sequence>
<evidence type="ECO:0000256" key="7">
    <source>
        <dbReference type="PIRNR" id="PIRNR029900"/>
    </source>
</evidence>
<evidence type="ECO:0000313" key="13">
    <source>
        <dbReference type="EMBL" id="MDC7695778.1"/>
    </source>
</evidence>
<dbReference type="Pfam" id="PF03648">
    <property type="entry name" value="Glyco_hydro_67N"/>
    <property type="match status" value="1"/>
</dbReference>
<evidence type="ECO:0000256" key="9">
    <source>
        <dbReference type="SAM" id="SignalP"/>
    </source>
</evidence>
<dbReference type="Pfam" id="PF07488">
    <property type="entry name" value="Glyco_hydro_67M"/>
    <property type="match status" value="1"/>
</dbReference>
<feature type="signal peptide" evidence="9">
    <location>
        <begin position="1"/>
        <end position="21"/>
    </location>
</feature>
<dbReference type="PANTHER" id="PTHR39207">
    <property type="entry name" value="ALPHA-GLUCURONIDASE A"/>
    <property type="match status" value="1"/>
</dbReference>
<dbReference type="InterPro" id="IPR037054">
    <property type="entry name" value="A-glucoronidase_C_sf"/>
</dbReference>
<keyword evidence="3 7" id="KW-0378">Hydrolase</keyword>
<evidence type="ECO:0000256" key="3">
    <source>
        <dbReference type="ARBA" id="ARBA00022801"/>
    </source>
</evidence>
<dbReference type="InterPro" id="IPR029018">
    <property type="entry name" value="Hex-like_dom2"/>
</dbReference>
<dbReference type="InterPro" id="IPR005154">
    <property type="entry name" value="Glyco_hydro_67_aGlcAse_N"/>
</dbReference>
<dbReference type="RefSeq" id="WP_272742435.1">
    <property type="nucleotide sequence ID" value="NZ_JAQQKW010000011.1"/>
</dbReference>
<evidence type="ECO:0000256" key="8">
    <source>
        <dbReference type="RuleBase" id="RU361198"/>
    </source>
</evidence>
<comment type="catalytic activity">
    <reaction evidence="8">
        <text>Hydrolysis of (1-&gt;2)-alpha-D-(4-O-methyl)glucuronosyl links in the main chain of hardwood xylans.</text>
        <dbReference type="EC" id="3.2.1.131"/>
    </reaction>
</comment>
<comment type="similarity">
    <text evidence="1 7 8">Belongs to the glycosyl hydrolase 67 family.</text>
</comment>
<comment type="subunit">
    <text evidence="8">Homodimer.</text>
</comment>
<keyword evidence="6 8" id="KW-0624">Polysaccharide degradation</keyword>
<comment type="caution">
    <text evidence="13">The sequence shown here is derived from an EMBL/GenBank/DDBJ whole genome shotgun (WGS) entry which is preliminary data.</text>
</comment>
<keyword evidence="9" id="KW-0732">Signal</keyword>
<keyword evidence="14" id="KW-1185">Reference proteome</keyword>
<name>A0ABT5IHV8_9CAUL</name>
<reference evidence="13 14" key="1">
    <citation type="submission" date="2023-01" db="EMBL/GenBank/DDBJ databases">
        <title>Novel species of the genus Asticcacaulis isolated from rivers.</title>
        <authorList>
            <person name="Lu H."/>
        </authorList>
    </citation>
    <scope>NUCLEOTIDE SEQUENCE [LARGE SCALE GENOMIC DNA]</scope>
    <source>
        <strain evidence="13 14">DXS10W</strain>
    </source>
</reference>
<dbReference type="InterPro" id="IPR017853">
    <property type="entry name" value="GH"/>
</dbReference>
<keyword evidence="4 8" id="KW-0119">Carbohydrate metabolism</keyword>
<evidence type="ECO:0000313" key="14">
    <source>
        <dbReference type="Proteomes" id="UP001216595"/>
    </source>
</evidence>
<dbReference type="Proteomes" id="UP001216595">
    <property type="component" value="Unassembled WGS sequence"/>
</dbReference>
<evidence type="ECO:0000256" key="6">
    <source>
        <dbReference type="ARBA" id="ARBA00023326"/>
    </source>
</evidence>
<feature type="chain" id="PRO_5045525762" description="Xylan alpha-1,2-glucuronidase" evidence="9">
    <location>
        <begin position="22"/>
        <end position="697"/>
    </location>
</feature>
<dbReference type="Gene3D" id="3.20.20.80">
    <property type="entry name" value="Glycosidases"/>
    <property type="match status" value="1"/>
</dbReference>
<evidence type="ECO:0000256" key="1">
    <source>
        <dbReference type="ARBA" id="ARBA00008833"/>
    </source>
</evidence>
<accession>A0ABT5IHV8</accession>